<reference evidence="2" key="2">
    <citation type="journal article" date="2015" name="Data Brief">
        <title>Shoot transcriptome of the giant reed, Arundo donax.</title>
        <authorList>
            <person name="Barrero R.A."/>
            <person name="Guerrero F.D."/>
            <person name="Moolhuijzen P."/>
            <person name="Goolsby J.A."/>
            <person name="Tidwell J."/>
            <person name="Bellgard S.E."/>
            <person name="Bellgard M.I."/>
        </authorList>
    </citation>
    <scope>NUCLEOTIDE SEQUENCE</scope>
    <source>
        <tissue evidence="2">Shoot tissue taken approximately 20 cm above the soil surface</tissue>
    </source>
</reference>
<organism evidence="2">
    <name type="scientific">Arundo donax</name>
    <name type="common">Giant reed</name>
    <name type="synonym">Donax arundinaceus</name>
    <dbReference type="NCBI Taxonomy" id="35708"/>
    <lineage>
        <taxon>Eukaryota</taxon>
        <taxon>Viridiplantae</taxon>
        <taxon>Streptophyta</taxon>
        <taxon>Embryophyta</taxon>
        <taxon>Tracheophyta</taxon>
        <taxon>Spermatophyta</taxon>
        <taxon>Magnoliopsida</taxon>
        <taxon>Liliopsida</taxon>
        <taxon>Poales</taxon>
        <taxon>Poaceae</taxon>
        <taxon>PACMAD clade</taxon>
        <taxon>Arundinoideae</taxon>
        <taxon>Arundineae</taxon>
        <taxon>Arundo</taxon>
    </lineage>
</organism>
<dbReference type="AlphaFoldDB" id="A0A0A8YXE5"/>
<sequence>MTGDDYYMGLLNETDGNNGMDCDSLGSPPEEQQETLVDTTPTTTGN</sequence>
<evidence type="ECO:0000256" key="1">
    <source>
        <dbReference type="SAM" id="MobiDB-lite"/>
    </source>
</evidence>
<dbReference type="EMBL" id="GBRH01266071">
    <property type="protein sequence ID" value="JAD31824.1"/>
    <property type="molecule type" value="Transcribed_RNA"/>
</dbReference>
<name>A0A0A8YXE5_ARUDO</name>
<feature type="compositionally biased region" description="Polar residues" evidence="1">
    <location>
        <begin position="34"/>
        <end position="46"/>
    </location>
</feature>
<protein>
    <submittedName>
        <fullName evidence="2">Uncharacterized protein</fullName>
    </submittedName>
</protein>
<proteinExistence type="predicted"/>
<evidence type="ECO:0000313" key="2">
    <source>
        <dbReference type="EMBL" id="JAD31824.1"/>
    </source>
</evidence>
<accession>A0A0A8YXE5</accession>
<reference evidence="2" key="1">
    <citation type="submission" date="2014-09" db="EMBL/GenBank/DDBJ databases">
        <authorList>
            <person name="Magalhaes I.L.F."/>
            <person name="Oliveira U."/>
            <person name="Santos F.R."/>
            <person name="Vidigal T.H.D.A."/>
            <person name="Brescovit A.D."/>
            <person name="Santos A.J."/>
        </authorList>
    </citation>
    <scope>NUCLEOTIDE SEQUENCE</scope>
    <source>
        <tissue evidence="2">Shoot tissue taken approximately 20 cm above the soil surface</tissue>
    </source>
</reference>
<feature type="region of interest" description="Disordered" evidence="1">
    <location>
        <begin position="1"/>
        <end position="46"/>
    </location>
</feature>